<proteinExistence type="predicted"/>
<dbReference type="GO" id="GO:0007165">
    <property type="term" value="P:signal transduction"/>
    <property type="evidence" value="ECO:0007669"/>
    <property type="project" value="UniProtKB-KW"/>
</dbReference>
<dbReference type="Gene3D" id="1.10.287.950">
    <property type="entry name" value="Methyl-accepting chemotaxis protein"/>
    <property type="match status" value="1"/>
</dbReference>
<evidence type="ECO:0000313" key="4">
    <source>
        <dbReference type="EMBL" id="BBF80882.1"/>
    </source>
</evidence>
<dbReference type="SMART" id="SM00283">
    <property type="entry name" value="MA"/>
    <property type="match status" value="1"/>
</dbReference>
<dbReference type="Pfam" id="PF00015">
    <property type="entry name" value="MCPsignal"/>
    <property type="match status" value="1"/>
</dbReference>
<gene>
    <name evidence="4" type="ORF">EM6_1475</name>
</gene>
<dbReference type="EMBL" id="AP018827">
    <property type="protein sequence ID" value="BBF80882.1"/>
    <property type="molecule type" value="Genomic_DNA"/>
</dbReference>
<evidence type="ECO:0000313" key="5">
    <source>
        <dbReference type="Proteomes" id="UP000278756"/>
    </source>
</evidence>
<dbReference type="GO" id="GO:0016020">
    <property type="term" value="C:membrane"/>
    <property type="evidence" value="ECO:0007669"/>
    <property type="project" value="InterPro"/>
</dbReference>
<organism evidence="4 5">
    <name type="scientific">Asticcacaulis excentricus</name>
    <dbReference type="NCBI Taxonomy" id="78587"/>
    <lineage>
        <taxon>Bacteria</taxon>
        <taxon>Pseudomonadati</taxon>
        <taxon>Pseudomonadota</taxon>
        <taxon>Alphaproteobacteria</taxon>
        <taxon>Caulobacterales</taxon>
        <taxon>Caulobacteraceae</taxon>
        <taxon>Asticcacaulis</taxon>
    </lineage>
</organism>
<evidence type="ECO:0000259" key="3">
    <source>
        <dbReference type="PROSITE" id="PS50111"/>
    </source>
</evidence>
<dbReference type="OrthoDB" id="2489132at2"/>
<protein>
    <submittedName>
        <fullName evidence="4">Methyl-accepting chemotaxis protein</fullName>
    </submittedName>
</protein>
<accession>A0A3G9G0N0</accession>
<sequence>MTQAALSGLTPVSAETTDTASAHQVIHRISDIAGSVGLELLSVSGNIETVVRRHADQTCALKTLADAAAEVSAQNARLVDLAREAEGRLDQSARDTESRVSQAIGAMEHWVTSAEGQASRITALSSSLASVAQVARSIETIASNTNLLALNATIEAARAGEAGRGFAVVAAEVKALSAQTREASRHIQQTLSALTQEIETLTQISEDNLDMARAVSGQGTGKTSSQDSSLAGIGEAFDQARDTLRAVTEGAGRIEGHSGELREGLGQLASDVAQLDTLLTGGSQRLEKVAMDAEAIMQLTSSAGVENADSATVRKATDAAERIRQMFEAALARGEIAQADLFDADYRPIPGTNPAQVMTRFVALTDRLLPDLQEAILSSDPQIAFCAAVDRNGFLPTHNRKFSQPQRPNDPEWNTAHCRNRRLFNDRVGLRAGQNSGPPLVQAYRRDMGNGEFVMMKDVSAPIIVHGRHWGGFRIGIRL</sequence>
<evidence type="ECO:0000256" key="2">
    <source>
        <dbReference type="PROSITE-ProRule" id="PRU00284"/>
    </source>
</evidence>
<dbReference type="PROSITE" id="PS50111">
    <property type="entry name" value="CHEMOTAXIS_TRANSDUC_2"/>
    <property type="match status" value="1"/>
</dbReference>
<evidence type="ECO:0000256" key="1">
    <source>
        <dbReference type="ARBA" id="ARBA00023224"/>
    </source>
</evidence>
<dbReference type="RefSeq" id="WP_126421545.1">
    <property type="nucleotide sequence ID" value="NZ_AP018827.1"/>
</dbReference>
<dbReference type="SUPFAM" id="SSF58104">
    <property type="entry name" value="Methyl-accepting chemotaxis protein (MCP) signaling domain"/>
    <property type="match status" value="1"/>
</dbReference>
<dbReference type="Proteomes" id="UP000278756">
    <property type="component" value="Chromosome 1"/>
</dbReference>
<reference evidence="5" key="2">
    <citation type="journal article" date="2017" name="Plant Physiol. Biochem.">
        <title>Differential oxidative and antioxidative response of duckweed Lemna minor toward plant growth promoting/inhibiting bacteria.</title>
        <authorList>
            <person name="Ishizawa H."/>
            <person name="Kuroda M."/>
            <person name="Morikawa M."/>
            <person name="Ike M."/>
        </authorList>
    </citation>
    <scope>NUCLEOTIDE SEQUENCE [LARGE SCALE GENOMIC DNA]</scope>
    <source>
        <strain evidence="5">M6</strain>
    </source>
</reference>
<dbReference type="PANTHER" id="PTHR32089:SF112">
    <property type="entry name" value="LYSOZYME-LIKE PROTEIN-RELATED"/>
    <property type="match status" value="1"/>
</dbReference>
<dbReference type="AlphaFoldDB" id="A0A3G9G0N0"/>
<dbReference type="InterPro" id="IPR004089">
    <property type="entry name" value="MCPsignal_dom"/>
</dbReference>
<keyword evidence="1 2" id="KW-0807">Transducer</keyword>
<dbReference type="PANTHER" id="PTHR32089">
    <property type="entry name" value="METHYL-ACCEPTING CHEMOTAXIS PROTEIN MCPB"/>
    <property type="match status" value="1"/>
</dbReference>
<reference evidence="5" key="1">
    <citation type="journal article" date="2017" name="Biotechnol. Biofuels">
        <title>Evaluation of environmental bacterial communities as a factor affecting the growth of duckweed Lemna minor.</title>
        <authorList>
            <person name="Ishizawa H."/>
            <person name="Kuroda M."/>
            <person name="Morikawa M."/>
            <person name="Ike M."/>
        </authorList>
    </citation>
    <scope>NUCLEOTIDE SEQUENCE [LARGE SCALE GENOMIC DNA]</scope>
    <source>
        <strain evidence="5">M6</strain>
    </source>
</reference>
<feature type="domain" description="Methyl-accepting transducer" evidence="3">
    <location>
        <begin position="32"/>
        <end position="276"/>
    </location>
</feature>
<name>A0A3G9G0N0_9CAUL</name>